<dbReference type="GO" id="GO:0007155">
    <property type="term" value="P:cell adhesion"/>
    <property type="evidence" value="ECO:0007669"/>
    <property type="project" value="InterPro"/>
</dbReference>
<comment type="catalytic activity">
    <reaction evidence="11">
        <text>a 6-(alpha-D-glucosaminyl)-1-(1,2-diacyl-sn-glycero-3-phospho)-1D-myo-inositol + H2O = 6-(alpha-D-glucosaminyl)-1D-myo-inositol + a 1,2-diacyl-sn-glycero-3-phosphate + H(+)</text>
        <dbReference type="Rhea" id="RHEA:10832"/>
        <dbReference type="ChEBI" id="CHEBI:15377"/>
        <dbReference type="ChEBI" id="CHEBI:15378"/>
        <dbReference type="ChEBI" id="CHEBI:57997"/>
        <dbReference type="ChEBI" id="CHEBI:58608"/>
        <dbReference type="ChEBI" id="CHEBI:58700"/>
        <dbReference type="EC" id="3.1.4.50"/>
    </reaction>
</comment>
<keyword evidence="7" id="KW-0677">Repeat</keyword>
<dbReference type="InterPro" id="IPR028994">
    <property type="entry name" value="Integrin_alpha_N"/>
</dbReference>
<evidence type="ECO:0000256" key="3">
    <source>
        <dbReference type="ARBA" id="ARBA00012284"/>
    </source>
</evidence>
<evidence type="ECO:0000256" key="7">
    <source>
        <dbReference type="ARBA" id="ARBA00022737"/>
    </source>
</evidence>
<evidence type="ECO:0000256" key="5">
    <source>
        <dbReference type="ARBA" id="ARBA00022525"/>
    </source>
</evidence>
<evidence type="ECO:0000256" key="8">
    <source>
        <dbReference type="ARBA" id="ARBA00022801"/>
    </source>
</evidence>
<keyword evidence="6 14" id="KW-0732">Signal</keyword>
<dbReference type="AlphaFoldDB" id="A0AAN7UAC3"/>
<dbReference type="SMART" id="SM00191">
    <property type="entry name" value="Int_alpha"/>
    <property type="match status" value="6"/>
</dbReference>
<feature type="chain" id="PRO_5042947133" description="Phosphatidylinositol-glycan-specific phospholipase D" evidence="14">
    <location>
        <begin position="24"/>
        <end position="945"/>
    </location>
</feature>
<comment type="subcellular location">
    <subcellularLocation>
        <location evidence="1">Secreted</location>
    </subcellularLocation>
</comment>
<gene>
    <name evidence="16" type="ORF">RB653_002811</name>
</gene>
<dbReference type="PROSITE" id="PS51470">
    <property type="entry name" value="FG_GAP"/>
    <property type="match status" value="2"/>
</dbReference>
<sequence>MKNKIYILFVSILFLYTISNVKGCGMTTHNTVARRAFNFSSFDGFEQYQKYISENFDVFDAGAAFPDFGYDCGGLANESEAAHWPPFLRAATKYLLETYTQPWSLDGIRLAVFLLGVTSHQIADISWHSIGGIQQGLIRAMAGQDFNGTYEIAHSNADEGGEFELAYNYDLSWLSDKWYVPITDIKNIFHSMNYTRVDDENLLRCNAILYAGAMGVKMGGRFFYPEIAKKSPFLVDHYQDYFIGGLDDMSIWTSYCWPVLMGWMDGEAIGDFCFIQPDPNNQLLSDEKNLHHKHSILRNGSKIKEALSKSILNEMKITNHGKGVTFSLPNKMEKAINQALNKFNQNPIGTLLEKYFPDLSDKLFNLKQKQQLNGKEEQEEYYDDDYDENQEEEEEELNIKPIRMLSKNSNFKNYEYLNDNNIKPKKSLKKNKSKKNIMRFNSDSNDLGANFTTIYGQNMYSYFGKDIRTKDLNGDGFDDLIISSPGFGVPGSMQTGCVYYIISNGSTDGTNKPGNTDFSSEVDIDQVATGKLCGNETHAKFGWNIDVLDFNLDGIIDIIIGAPSSSNANLQYLGMVYIYLGVKNSDGIWTTESDLPSITIQGLDYPDTIGTVLRVADCNADSNPDLILGSPHSGGGGIQRGTIQIFYSSKKRITGTSISLNDADYYEHGDVDYEWFGYEIKVSGQGDSSTLLVGSPNYHDEETAIVNIGKITAFPYNVNLNAFDLNPKFVMVGVNKNDKLGYSYNMVNGSLFGLDNVNDILVLSLPTRGFGDDFDQVGEVVLIDIDSLSGFIEINSVFPLLSIKGTTKYSRFGESLLIGKLESSDQFARLFVGAPLWTDSIDTGPGCVFSFLPNQHLTNDPSVLKQNIINNTPVVIYDSTHSVKTYKLDDTGSGGRSFNNKRKDSRFGFRTLLSDFNNDGRNDLIVSADRDSSKLLEGGSINIFQ</sequence>
<dbReference type="GO" id="GO:0031012">
    <property type="term" value="C:extracellular matrix"/>
    <property type="evidence" value="ECO:0007669"/>
    <property type="project" value="TreeGrafter"/>
</dbReference>
<keyword evidence="9" id="KW-0325">Glycoprotein</keyword>
<dbReference type="InterPro" id="IPR000413">
    <property type="entry name" value="Integrin_alpha"/>
</dbReference>
<dbReference type="GO" id="GO:0005615">
    <property type="term" value="C:extracellular space"/>
    <property type="evidence" value="ECO:0007669"/>
    <property type="project" value="TreeGrafter"/>
</dbReference>
<keyword evidence="5" id="KW-0964">Secreted</keyword>
<dbReference type="GO" id="GO:0008305">
    <property type="term" value="C:integrin complex"/>
    <property type="evidence" value="ECO:0007669"/>
    <property type="project" value="InterPro"/>
</dbReference>
<comment type="caution">
    <text evidence="16">The sequence shown here is derived from an EMBL/GenBank/DDBJ whole genome shotgun (WGS) entry which is preliminary data.</text>
</comment>
<proteinExistence type="inferred from homology"/>
<dbReference type="GO" id="GO:0004621">
    <property type="term" value="F:glycosylphosphatidylinositol phospholipase D activity"/>
    <property type="evidence" value="ECO:0007669"/>
    <property type="project" value="UniProtKB-EC"/>
</dbReference>
<feature type="signal peptide" evidence="14">
    <location>
        <begin position="1"/>
        <end position="23"/>
    </location>
</feature>
<feature type="repeat" description="FG-GAP" evidence="12">
    <location>
        <begin position="526"/>
        <end position="588"/>
    </location>
</feature>
<feature type="region of interest" description="Disordered" evidence="13">
    <location>
        <begin position="370"/>
        <end position="396"/>
    </location>
</feature>
<dbReference type="EC" id="3.1.4.50" evidence="3"/>
<evidence type="ECO:0000259" key="15">
    <source>
        <dbReference type="Pfam" id="PF00882"/>
    </source>
</evidence>
<evidence type="ECO:0000313" key="17">
    <source>
        <dbReference type="Proteomes" id="UP001344447"/>
    </source>
</evidence>
<protein>
    <recommendedName>
        <fullName evidence="4">Phosphatidylinositol-glycan-specific phospholipase D</fullName>
        <ecNumber evidence="3">3.1.4.50</ecNumber>
    </recommendedName>
    <alternativeName>
        <fullName evidence="10">Glycosyl-phosphatidylinositol-specific phospholipase D</fullName>
    </alternativeName>
</protein>
<evidence type="ECO:0000256" key="6">
    <source>
        <dbReference type="ARBA" id="ARBA00022729"/>
    </source>
</evidence>
<dbReference type="EMBL" id="JAVFKY010000004">
    <property type="protein sequence ID" value="KAK5577863.1"/>
    <property type="molecule type" value="Genomic_DNA"/>
</dbReference>
<comment type="similarity">
    <text evidence="2">Belongs to the GPLD1 family.</text>
</comment>
<evidence type="ECO:0000313" key="16">
    <source>
        <dbReference type="EMBL" id="KAK5577863.1"/>
    </source>
</evidence>
<evidence type="ECO:0000256" key="9">
    <source>
        <dbReference type="ARBA" id="ARBA00023180"/>
    </source>
</evidence>
<evidence type="ECO:0000256" key="1">
    <source>
        <dbReference type="ARBA" id="ARBA00004613"/>
    </source>
</evidence>
<dbReference type="InterPro" id="IPR029002">
    <property type="entry name" value="PLPC/GPLD1"/>
</dbReference>
<dbReference type="PRINTS" id="PR01185">
    <property type="entry name" value="INTEGRINA"/>
</dbReference>
<dbReference type="InterPro" id="IPR013517">
    <property type="entry name" value="FG-GAP"/>
</dbReference>
<feature type="compositionally biased region" description="Acidic residues" evidence="13">
    <location>
        <begin position="377"/>
        <end position="396"/>
    </location>
</feature>
<evidence type="ECO:0000256" key="13">
    <source>
        <dbReference type="SAM" id="MobiDB-lite"/>
    </source>
</evidence>
<evidence type="ECO:0000256" key="2">
    <source>
        <dbReference type="ARBA" id="ARBA00008652"/>
    </source>
</evidence>
<dbReference type="PANTHER" id="PTHR23221:SF7">
    <property type="entry name" value="PHOSPHATIDYLINOSITOL-GLYCAN-SPECIFIC PHOSPHOLIPASE D"/>
    <property type="match status" value="1"/>
</dbReference>
<evidence type="ECO:0000256" key="11">
    <source>
        <dbReference type="ARBA" id="ARBA00093237"/>
    </source>
</evidence>
<accession>A0AAN7UAC3</accession>
<evidence type="ECO:0000256" key="12">
    <source>
        <dbReference type="PROSITE-ProRule" id="PRU00803"/>
    </source>
</evidence>
<evidence type="ECO:0000256" key="4">
    <source>
        <dbReference type="ARBA" id="ARBA00015988"/>
    </source>
</evidence>
<evidence type="ECO:0000256" key="10">
    <source>
        <dbReference type="ARBA" id="ARBA00029753"/>
    </source>
</evidence>
<reference evidence="16 17" key="1">
    <citation type="submission" date="2023-11" db="EMBL/GenBank/DDBJ databases">
        <title>Dfirmibasis_genome.</title>
        <authorList>
            <person name="Edelbroek B."/>
            <person name="Kjellin J."/>
            <person name="Jerlstrom-Hultqvist J."/>
            <person name="Soderbom F."/>
        </authorList>
    </citation>
    <scope>NUCLEOTIDE SEQUENCE [LARGE SCALE GENOMIC DNA]</scope>
    <source>
        <strain evidence="16 17">TNS-C-14</strain>
    </source>
</reference>
<dbReference type="Pfam" id="PF01839">
    <property type="entry name" value="FG-GAP"/>
    <property type="match status" value="2"/>
</dbReference>
<dbReference type="FunFam" id="2.130.10.130:FF:000031">
    <property type="entry name" value="Phosphatidylinositol-glycan-specific phospholipase D"/>
    <property type="match status" value="1"/>
</dbReference>
<dbReference type="SUPFAM" id="SSF69318">
    <property type="entry name" value="Integrin alpha N-terminal domain"/>
    <property type="match status" value="2"/>
</dbReference>
<organism evidence="16 17">
    <name type="scientific">Dictyostelium firmibasis</name>
    <dbReference type="NCBI Taxonomy" id="79012"/>
    <lineage>
        <taxon>Eukaryota</taxon>
        <taxon>Amoebozoa</taxon>
        <taxon>Evosea</taxon>
        <taxon>Eumycetozoa</taxon>
        <taxon>Dictyostelia</taxon>
        <taxon>Dictyosteliales</taxon>
        <taxon>Dictyosteliaceae</taxon>
        <taxon>Dictyostelium</taxon>
    </lineage>
</organism>
<keyword evidence="17" id="KW-1185">Reference proteome</keyword>
<evidence type="ECO:0000256" key="14">
    <source>
        <dbReference type="SAM" id="SignalP"/>
    </source>
</evidence>
<feature type="repeat" description="FG-GAP" evidence="12">
    <location>
        <begin position="449"/>
        <end position="510"/>
    </location>
</feature>
<dbReference type="Proteomes" id="UP001344447">
    <property type="component" value="Unassembled WGS sequence"/>
</dbReference>
<dbReference type="InterPro" id="IPR013519">
    <property type="entry name" value="Int_alpha_beta-p"/>
</dbReference>
<name>A0AAN7UAC3_9MYCE</name>
<feature type="domain" description="Phospholipase C/D" evidence="15">
    <location>
        <begin position="28"/>
        <end position="197"/>
    </location>
</feature>
<dbReference type="PANTHER" id="PTHR23221">
    <property type="entry name" value="GLYCOSYLPHOSPHATIDYLINOSITOL PHOSPHOLIPASE D"/>
    <property type="match status" value="1"/>
</dbReference>
<dbReference type="Pfam" id="PF00882">
    <property type="entry name" value="Zn_dep_PLPC"/>
    <property type="match status" value="1"/>
</dbReference>
<dbReference type="Gene3D" id="2.130.10.130">
    <property type="entry name" value="Integrin alpha, N-terminal"/>
    <property type="match status" value="3"/>
</dbReference>
<keyword evidence="8" id="KW-0378">Hydrolase</keyword>